<accession>A0ABW0QUK9</accession>
<gene>
    <name evidence="1" type="ORF">ACFPQ4_01965</name>
</gene>
<sequence length="51" mass="5540">MIGGKKLVTTADNKPYLVKGVNYVAVDTVAQLLGKSYTWDPTAKLLSIKTK</sequence>
<dbReference type="RefSeq" id="WP_378110044.1">
    <property type="nucleotide sequence ID" value="NZ_JBHSNC010000006.1"/>
</dbReference>
<evidence type="ECO:0000313" key="1">
    <source>
        <dbReference type="EMBL" id="MFC5528221.1"/>
    </source>
</evidence>
<organism evidence="1 2">
    <name type="scientific">Cohnella yongneupensis</name>
    <dbReference type="NCBI Taxonomy" id="425006"/>
    <lineage>
        <taxon>Bacteria</taxon>
        <taxon>Bacillati</taxon>
        <taxon>Bacillota</taxon>
        <taxon>Bacilli</taxon>
        <taxon>Bacillales</taxon>
        <taxon>Paenibacillaceae</taxon>
        <taxon>Cohnella</taxon>
    </lineage>
</organism>
<protein>
    <submittedName>
        <fullName evidence="1">Stalk domain-containing protein</fullName>
    </submittedName>
</protein>
<keyword evidence="2" id="KW-1185">Reference proteome</keyword>
<proteinExistence type="predicted"/>
<evidence type="ECO:0000313" key="2">
    <source>
        <dbReference type="Proteomes" id="UP001596108"/>
    </source>
</evidence>
<name>A0ABW0QUK9_9BACL</name>
<comment type="caution">
    <text evidence="1">The sequence shown here is derived from an EMBL/GenBank/DDBJ whole genome shotgun (WGS) entry which is preliminary data.</text>
</comment>
<dbReference type="EMBL" id="JBHSNC010000006">
    <property type="protein sequence ID" value="MFC5528221.1"/>
    <property type="molecule type" value="Genomic_DNA"/>
</dbReference>
<reference evidence="2" key="1">
    <citation type="journal article" date="2019" name="Int. J. Syst. Evol. Microbiol.">
        <title>The Global Catalogue of Microorganisms (GCM) 10K type strain sequencing project: providing services to taxonomists for standard genome sequencing and annotation.</title>
        <authorList>
            <consortium name="The Broad Institute Genomics Platform"/>
            <consortium name="The Broad Institute Genome Sequencing Center for Infectious Disease"/>
            <person name="Wu L."/>
            <person name="Ma J."/>
        </authorList>
    </citation>
    <scope>NUCLEOTIDE SEQUENCE [LARGE SCALE GENOMIC DNA]</scope>
    <source>
        <strain evidence="2">CGMCC 1.18578</strain>
    </source>
</reference>
<dbReference type="Proteomes" id="UP001596108">
    <property type="component" value="Unassembled WGS sequence"/>
</dbReference>